<evidence type="ECO:0000256" key="2">
    <source>
        <dbReference type="ARBA" id="ARBA00022801"/>
    </source>
</evidence>
<keyword evidence="9" id="KW-1185">Reference proteome</keyword>
<evidence type="ECO:0000256" key="4">
    <source>
        <dbReference type="ARBA" id="ARBA00023295"/>
    </source>
</evidence>
<dbReference type="AlphaFoldDB" id="A0A3M9MVU3"/>
<feature type="signal peptide" evidence="7">
    <location>
        <begin position="1"/>
        <end position="31"/>
    </location>
</feature>
<gene>
    <name evidence="8" type="ORF">EFA69_08880</name>
</gene>
<keyword evidence="4" id="KW-0326">Glycosidase</keyword>
<sequence length="812" mass="87068">MTFAPAFFAKRLRRVLVVLLLVLLNNAQSMAQAQETYTWKNVQINGGGFVTGLVYHPSERNLLYARTDVGGAFRWDAAAATWVPLLDHLTRQDENQMGVLSLALDPTNADKLYLATGLYSQSWAGMGAVLASGDRGKTWRRTNLPIRLGGNEDGRSTGERLQVDPNLGSLLYLGTSTDGLWRSTDAGAGWSKVNTFPVGSTAVGSGGIGFVLLDKSSGTAGTATPTIYVSVLRTGSANLYRTTNGGTTWEALPNQNTEYMPHHAQLAADGTLFVTYANGPGPNGVTGGAVRKFNPATGAWTQLTLPAGQGGFAGLSLDAQNPNTLLVSTLNRWWPNDEIYHSTDGGATWRAVLGPGTRDHATAPYAQASNPHWIGDVEINPLDANQAWFITGYGVFHTTNLQAADQNQPVAWAFQNKGLEETVPLKLISPPSGASLVSAIGDIDGFRHDNLDASPATGRLTPRFGTNTWIDYAPNQPEFMARVHYGAEGKYGAYSRDGGTTWTSFGSFPAGTTGGGVVAVSADGSTLVWAPGNNAVSVYYSRNRGTTWTASAGVSRAGLKPMADRVNPQKFYVYDAEAGRVLVSTDGGASFTTGASNLPALASWQMWAANAVPAYGKEGDLWLTHTTNGLYRSTNSGASFTRLAHVQEATKVGFGKPKEGKTYPAVYLVGKVDNLLGFFRSDDEGTTWVRLNDDQHHFGGINDITGDPRVYGRVYLATAGRGIIYGNSSGIVNSASEEERIALRYWPNPFQKSIKVQAAHPFRYEIRNVAGVLLEAGTSTGTSEVGGKLPVGLYLLKTQWKDKERTVKIIKQ</sequence>
<feature type="chain" id="PRO_5018083032" evidence="7">
    <location>
        <begin position="32"/>
        <end position="812"/>
    </location>
</feature>
<comment type="similarity">
    <text evidence="6">Belongs to the glycosyl hydrolase 74 family.</text>
</comment>
<evidence type="ECO:0000256" key="5">
    <source>
        <dbReference type="ARBA" id="ARBA00023326"/>
    </source>
</evidence>
<dbReference type="GO" id="GO:0010411">
    <property type="term" value="P:xyloglucan metabolic process"/>
    <property type="evidence" value="ECO:0007669"/>
    <property type="project" value="TreeGrafter"/>
</dbReference>
<evidence type="ECO:0000256" key="3">
    <source>
        <dbReference type="ARBA" id="ARBA00023277"/>
    </source>
</evidence>
<dbReference type="SUPFAM" id="SSF110296">
    <property type="entry name" value="Oligoxyloglucan reducing end-specific cellobiohydrolase"/>
    <property type="match status" value="2"/>
</dbReference>
<dbReference type="PANTHER" id="PTHR43739:SF2">
    <property type="entry name" value="OLIGOXYLOGLUCAN-REDUCING END-SPECIFIC XYLOGLUCANASE-RELATED"/>
    <property type="match status" value="1"/>
</dbReference>
<comment type="caution">
    <text evidence="8">The sequence shown here is derived from an EMBL/GenBank/DDBJ whole genome shotgun (WGS) entry which is preliminary data.</text>
</comment>
<keyword evidence="2" id="KW-0378">Hydrolase</keyword>
<keyword evidence="5" id="KW-0624">Polysaccharide degradation</keyword>
<dbReference type="Proteomes" id="UP000271010">
    <property type="component" value="Unassembled WGS sequence"/>
</dbReference>
<dbReference type="CDD" id="cd15482">
    <property type="entry name" value="Sialidase_non-viral"/>
    <property type="match status" value="1"/>
</dbReference>
<dbReference type="PANTHER" id="PTHR43739">
    <property type="entry name" value="XYLOGLUCANASE (EUROFUNG)"/>
    <property type="match status" value="1"/>
</dbReference>
<keyword evidence="1 7" id="KW-0732">Signal</keyword>
<protein>
    <submittedName>
        <fullName evidence="8">Carbohydrate-binding protein</fullName>
    </submittedName>
</protein>
<organism evidence="8 9">
    <name type="scientific">Rufibacter immobilis</name>
    <dbReference type="NCBI Taxonomy" id="1348778"/>
    <lineage>
        <taxon>Bacteria</taxon>
        <taxon>Pseudomonadati</taxon>
        <taxon>Bacteroidota</taxon>
        <taxon>Cytophagia</taxon>
        <taxon>Cytophagales</taxon>
        <taxon>Hymenobacteraceae</taxon>
        <taxon>Rufibacter</taxon>
    </lineage>
</organism>
<name>A0A3M9MVU3_9BACT</name>
<evidence type="ECO:0000313" key="8">
    <source>
        <dbReference type="EMBL" id="RNI29662.1"/>
    </source>
</evidence>
<proteinExistence type="inferred from homology"/>
<dbReference type="GO" id="GO:0000272">
    <property type="term" value="P:polysaccharide catabolic process"/>
    <property type="evidence" value="ECO:0007669"/>
    <property type="project" value="UniProtKB-KW"/>
</dbReference>
<evidence type="ECO:0000313" key="9">
    <source>
        <dbReference type="Proteomes" id="UP000271010"/>
    </source>
</evidence>
<keyword evidence="3" id="KW-0119">Carbohydrate metabolism</keyword>
<accession>A0A3M9MVU3</accession>
<dbReference type="InterPro" id="IPR015943">
    <property type="entry name" value="WD40/YVTN_repeat-like_dom_sf"/>
</dbReference>
<evidence type="ECO:0000256" key="1">
    <source>
        <dbReference type="ARBA" id="ARBA00022729"/>
    </source>
</evidence>
<reference evidence="8 9" key="1">
    <citation type="submission" date="2018-11" db="EMBL/GenBank/DDBJ databases">
        <title>Rufibacter latericius sp. nov., isolated from water in Baiyang Lake.</title>
        <authorList>
            <person name="Yang Y."/>
        </authorList>
    </citation>
    <scope>NUCLEOTIDE SEQUENCE [LARGE SCALE GENOMIC DNA]</scope>
    <source>
        <strain evidence="8 9">MCC P1</strain>
    </source>
</reference>
<evidence type="ECO:0000256" key="7">
    <source>
        <dbReference type="SAM" id="SignalP"/>
    </source>
</evidence>
<dbReference type="GO" id="GO:0016798">
    <property type="term" value="F:hydrolase activity, acting on glycosyl bonds"/>
    <property type="evidence" value="ECO:0007669"/>
    <property type="project" value="UniProtKB-KW"/>
</dbReference>
<evidence type="ECO:0000256" key="6">
    <source>
        <dbReference type="ARBA" id="ARBA00037986"/>
    </source>
</evidence>
<dbReference type="Gene3D" id="2.130.10.10">
    <property type="entry name" value="YVTN repeat-like/Quinoprotein amine dehydrogenase"/>
    <property type="match status" value="2"/>
</dbReference>
<dbReference type="InterPro" id="IPR052025">
    <property type="entry name" value="Xyloglucanase_GH74"/>
</dbReference>
<dbReference type="EMBL" id="RJJE01000009">
    <property type="protein sequence ID" value="RNI29662.1"/>
    <property type="molecule type" value="Genomic_DNA"/>
</dbReference>